<organism evidence="1 2">
    <name type="scientific">Ceratitis capitata</name>
    <name type="common">Mediterranean fruit fly</name>
    <name type="synonym">Tephritis capitata</name>
    <dbReference type="NCBI Taxonomy" id="7213"/>
    <lineage>
        <taxon>Eukaryota</taxon>
        <taxon>Metazoa</taxon>
        <taxon>Ecdysozoa</taxon>
        <taxon>Arthropoda</taxon>
        <taxon>Hexapoda</taxon>
        <taxon>Insecta</taxon>
        <taxon>Pterygota</taxon>
        <taxon>Neoptera</taxon>
        <taxon>Endopterygota</taxon>
        <taxon>Diptera</taxon>
        <taxon>Brachycera</taxon>
        <taxon>Muscomorpha</taxon>
        <taxon>Tephritoidea</taxon>
        <taxon>Tephritidae</taxon>
        <taxon>Ceratitis</taxon>
        <taxon>Ceratitis</taxon>
    </lineage>
</organism>
<reference evidence="1" key="1">
    <citation type="submission" date="2020-11" db="EMBL/GenBank/DDBJ databases">
        <authorList>
            <person name="Whitehead M."/>
        </authorList>
    </citation>
    <scope>NUCLEOTIDE SEQUENCE</scope>
    <source>
        <strain evidence="1">EGII</strain>
    </source>
</reference>
<accession>A0A811U868</accession>
<gene>
    <name evidence="1" type="ORF">CCAP1982_LOCUS2913</name>
</gene>
<comment type="caution">
    <text evidence="1">The sequence shown here is derived from an EMBL/GenBank/DDBJ whole genome shotgun (WGS) entry which is preliminary data.</text>
</comment>
<dbReference type="Proteomes" id="UP000606786">
    <property type="component" value="Unassembled WGS sequence"/>
</dbReference>
<name>A0A811U868_CERCA</name>
<sequence>MSIEDTINPNGSFVNDTKCKLQEETKSTAQFVKISIALCLRLIAPQGIIFVSAGGASASLLVVCSYGSANPSMCRPISQCA</sequence>
<dbReference type="EMBL" id="CAJHJT010000001">
    <property type="protein sequence ID" value="CAD6994147.1"/>
    <property type="molecule type" value="Genomic_DNA"/>
</dbReference>
<proteinExistence type="predicted"/>
<evidence type="ECO:0000313" key="1">
    <source>
        <dbReference type="EMBL" id="CAD6994147.1"/>
    </source>
</evidence>
<protein>
    <submittedName>
        <fullName evidence="1">(Mediterranean fruit fly) hypothetical protein</fullName>
    </submittedName>
</protein>
<keyword evidence="2" id="KW-1185">Reference proteome</keyword>
<evidence type="ECO:0000313" key="2">
    <source>
        <dbReference type="Proteomes" id="UP000606786"/>
    </source>
</evidence>
<dbReference type="AlphaFoldDB" id="A0A811U868"/>